<protein>
    <submittedName>
        <fullName evidence="2 3">Uncharacterized protein</fullName>
    </submittedName>
</protein>
<dbReference type="Pfam" id="PF00702">
    <property type="entry name" value="Hydrolase"/>
    <property type="match status" value="1"/>
</dbReference>
<dbReference type="RefSeq" id="XP_005834666.1">
    <property type="nucleotide sequence ID" value="XM_005834609.1"/>
</dbReference>
<keyword evidence="4" id="KW-1185">Reference proteome</keyword>
<dbReference type="PANTHER" id="PTHR47829:SF1">
    <property type="entry name" value="HAD FAMILY PHOSPHATASE"/>
    <property type="match status" value="1"/>
</dbReference>
<dbReference type="InterPro" id="IPR052898">
    <property type="entry name" value="ACAD10-like"/>
</dbReference>
<dbReference type="InterPro" id="IPR036412">
    <property type="entry name" value="HAD-like_sf"/>
</dbReference>
<dbReference type="AlphaFoldDB" id="L1JGQ3"/>
<dbReference type="PaxDb" id="55529-EKX47686"/>
<accession>L1JGQ3</accession>
<keyword evidence="1" id="KW-0007">Acetylation</keyword>
<dbReference type="InterPro" id="IPR011945">
    <property type="entry name" value="HAD-SF_ppase_IA/epoxid_hydro_N"/>
</dbReference>
<dbReference type="PANTHER" id="PTHR47829">
    <property type="entry name" value="HYDROLASE, PUTATIVE (AFU_ORTHOLOGUE AFUA_1G12880)-RELATED"/>
    <property type="match status" value="1"/>
</dbReference>
<dbReference type="eggNOG" id="KOG3085">
    <property type="taxonomic scope" value="Eukaryota"/>
</dbReference>
<evidence type="ECO:0000313" key="4">
    <source>
        <dbReference type="Proteomes" id="UP000011087"/>
    </source>
</evidence>
<dbReference type="OMA" id="TAPNGFW"/>
<dbReference type="KEGG" id="gtt:GUITHDRAFT_60262"/>
<dbReference type="InterPro" id="IPR023214">
    <property type="entry name" value="HAD_sf"/>
</dbReference>
<dbReference type="STRING" id="905079.L1JGQ3"/>
<dbReference type="SUPFAM" id="SSF56784">
    <property type="entry name" value="HAD-like"/>
    <property type="match status" value="1"/>
</dbReference>
<dbReference type="InterPro" id="IPR006439">
    <property type="entry name" value="HAD-SF_hydro_IA"/>
</dbReference>
<dbReference type="Proteomes" id="UP000011087">
    <property type="component" value="Unassembled WGS sequence"/>
</dbReference>
<dbReference type="OrthoDB" id="1694274at2759"/>
<proteinExistence type="predicted"/>
<dbReference type="NCBIfam" id="TIGR02247">
    <property type="entry name" value="HAD-1A3-hyp"/>
    <property type="match status" value="1"/>
</dbReference>
<dbReference type="SFLD" id="SFLDG01129">
    <property type="entry name" value="C1.5:_HAD__Beta-PGM__Phosphata"/>
    <property type="match status" value="1"/>
</dbReference>
<dbReference type="EnsemblProtists" id="EKX47686">
    <property type="protein sequence ID" value="EKX47686"/>
    <property type="gene ID" value="GUITHDRAFT_60262"/>
</dbReference>
<evidence type="ECO:0000313" key="3">
    <source>
        <dbReference type="EnsemblProtists" id="EKX47686"/>
    </source>
</evidence>
<feature type="non-terminal residue" evidence="2">
    <location>
        <position position="207"/>
    </location>
</feature>
<reference evidence="4" key="2">
    <citation type="submission" date="2012-11" db="EMBL/GenBank/DDBJ databases">
        <authorList>
            <person name="Kuo A."/>
            <person name="Curtis B.A."/>
            <person name="Tanifuji G."/>
            <person name="Burki F."/>
            <person name="Gruber A."/>
            <person name="Irimia M."/>
            <person name="Maruyama S."/>
            <person name="Arias M.C."/>
            <person name="Ball S.G."/>
            <person name="Gile G.H."/>
            <person name="Hirakawa Y."/>
            <person name="Hopkins J.F."/>
            <person name="Rensing S.A."/>
            <person name="Schmutz J."/>
            <person name="Symeonidi A."/>
            <person name="Elias M."/>
            <person name="Eveleigh R.J."/>
            <person name="Herman E.K."/>
            <person name="Klute M.J."/>
            <person name="Nakayama T."/>
            <person name="Obornik M."/>
            <person name="Reyes-Prieto A."/>
            <person name="Armbrust E.V."/>
            <person name="Aves S.J."/>
            <person name="Beiko R.G."/>
            <person name="Coutinho P."/>
            <person name="Dacks J.B."/>
            <person name="Durnford D.G."/>
            <person name="Fast N.M."/>
            <person name="Green B.R."/>
            <person name="Grisdale C."/>
            <person name="Hempe F."/>
            <person name="Henrissat B."/>
            <person name="Hoppner M.P."/>
            <person name="Ishida K.-I."/>
            <person name="Kim E."/>
            <person name="Koreny L."/>
            <person name="Kroth P.G."/>
            <person name="Liu Y."/>
            <person name="Malik S.-B."/>
            <person name="Maier U.G."/>
            <person name="McRose D."/>
            <person name="Mock T."/>
            <person name="Neilson J.A."/>
            <person name="Onodera N.T."/>
            <person name="Poole A.M."/>
            <person name="Pritham E.J."/>
            <person name="Richards T.A."/>
            <person name="Rocap G."/>
            <person name="Roy S.W."/>
            <person name="Sarai C."/>
            <person name="Schaack S."/>
            <person name="Shirato S."/>
            <person name="Slamovits C.H."/>
            <person name="Spencer D.F."/>
            <person name="Suzuki S."/>
            <person name="Worden A.Z."/>
            <person name="Zauner S."/>
            <person name="Barry K."/>
            <person name="Bell C."/>
            <person name="Bharti A.K."/>
            <person name="Crow J.A."/>
            <person name="Grimwood J."/>
            <person name="Kramer R."/>
            <person name="Lindquist E."/>
            <person name="Lucas S."/>
            <person name="Salamov A."/>
            <person name="McFadden G.I."/>
            <person name="Lane C.E."/>
            <person name="Keeling P.J."/>
            <person name="Gray M.W."/>
            <person name="Grigoriev I.V."/>
            <person name="Archibald J.M."/>
        </authorList>
    </citation>
    <scope>NUCLEOTIDE SEQUENCE</scope>
    <source>
        <strain evidence="4">CCMP2712</strain>
    </source>
</reference>
<evidence type="ECO:0000256" key="1">
    <source>
        <dbReference type="ARBA" id="ARBA00022990"/>
    </source>
</evidence>
<feature type="non-terminal residue" evidence="2">
    <location>
        <position position="1"/>
    </location>
</feature>
<dbReference type="HOGENOM" id="CLU_045011_1_0_1"/>
<reference evidence="3" key="3">
    <citation type="submission" date="2015-06" db="UniProtKB">
        <authorList>
            <consortium name="EnsemblProtists"/>
        </authorList>
    </citation>
    <scope>IDENTIFICATION</scope>
</reference>
<dbReference type="NCBIfam" id="TIGR01509">
    <property type="entry name" value="HAD-SF-IA-v3"/>
    <property type="match status" value="1"/>
</dbReference>
<dbReference type="Gene3D" id="1.10.150.240">
    <property type="entry name" value="Putative phosphatase, domain 2"/>
    <property type="match status" value="1"/>
</dbReference>
<dbReference type="EMBL" id="JH992989">
    <property type="protein sequence ID" value="EKX47686.1"/>
    <property type="molecule type" value="Genomic_DNA"/>
</dbReference>
<dbReference type="CDD" id="cd02603">
    <property type="entry name" value="HAD_sEH-N_like"/>
    <property type="match status" value="1"/>
</dbReference>
<organism evidence="2">
    <name type="scientific">Guillardia theta (strain CCMP2712)</name>
    <name type="common">Cryptophyte</name>
    <dbReference type="NCBI Taxonomy" id="905079"/>
    <lineage>
        <taxon>Eukaryota</taxon>
        <taxon>Cryptophyceae</taxon>
        <taxon>Pyrenomonadales</taxon>
        <taxon>Geminigeraceae</taxon>
        <taxon>Guillardia</taxon>
    </lineage>
</organism>
<dbReference type="SFLD" id="SFLDS00003">
    <property type="entry name" value="Haloacid_Dehalogenase"/>
    <property type="match status" value="1"/>
</dbReference>
<dbReference type="GeneID" id="17304302"/>
<dbReference type="InterPro" id="IPR023198">
    <property type="entry name" value="PGP-like_dom2"/>
</dbReference>
<reference evidence="2 4" key="1">
    <citation type="journal article" date="2012" name="Nature">
        <title>Algal genomes reveal evolutionary mosaicism and the fate of nucleomorphs.</title>
        <authorList>
            <consortium name="DOE Joint Genome Institute"/>
            <person name="Curtis B.A."/>
            <person name="Tanifuji G."/>
            <person name="Burki F."/>
            <person name="Gruber A."/>
            <person name="Irimia M."/>
            <person name="Maruyama S."/>
            <person name="Arias M.C."/>
            <person name="Ball S.G."/>
            <person name="Gile G.H."/>
            <person name="Hirakawa Y."/>
            <person name="Hopkins J.F."/>
            <person name="Kuo A."/>
            <person name="Rensing S.A."/>
            <person name="Schmutz J."/>
            <person name="Symeonidi A."/>
            <person name="Elias M."/>
            <person name="Eveleigh R.J."/>
            <person name="Herman E.K."/>
            <person name="Klute M.J."/>
            <person name="Nakayama T."/>
            <person name="Obornik M."/>
            <person name="Reyes-Prieto A."/>
            <person name="Armbrust E.V."/>
            <person name="Aves S.J."/>
            <person name="Beiko R.G."/>
            <person name="Coutinho P."/>
            <person name="Dacks J.B."/>
            <person name="Durnford D.G."/>
            <person name="Fast N.M."/>
            <person name="Green B.R."/>
            <person name="Grisdale C.J."/>
            <person name="Hempel F."/>
            <person name="Henrissat B."/>
            <person name="Hoppner M.P."/>
            <person name="Ishida K."/>
            <person name="Kim E."/>
            <person name="Koreny L."/>
            <person name="Kroth P.G."/>
            <person name="Liu Y."/>
            <person name="Malik S.B."/>
            <person name="Maier U.G."/>
            <person name="McRose D."/>
            <person name="Mock T."/>
            <person name="Neilson J.A."/>
            <person name="Onodera N.T."/>
            <person name="Poole A.M."/>
            <person name="Pritham E.J."/>
            <person name="Richards T.A."/>
            <person name="Rocap G."/>
            <person name="Roy S.W."/>
            <person name="Sarai C."/>
            <person name="Schaack S."/>
            <person name="Shirato S."/>
            <person name="Slamovits C.H."/>
            <person name="Spencer D.F."/>
            <person name="Suzuki S."/>
            <person name="Worden A.Z."/>
            <person name="Zauner S."/>
            <person name="Barry K."/>
            <person name="Bell C."/>
            <person name="Bharti A.K."/>
            <person name="Crow J.A."/>
            <person name="Grimwood J."/>
            <person name="Kramer R."/>
            <person name="Lindquist E."/>
            <person name="Lucas S."/>
            <person name="Salamov A."/>
            <person name="McFadden G.I."/>
            <person name="Lane C.E."/>
            <person name="Keeling P.J."/>
            <person name="Gray M.W."/>
            <person name="Grigoriev I.V."/>
            <person name="Archibald J.M."/>
        </authorList>
    </citation>
    <scope>NUCLEOTIDE SEQUENCE</scope>
    <source>
        <strain evidence="2 4">CCMP2712</strain>
    </source>
</reference>
<dbReference type="PRINTS" id="PR00413">
    <property type="entry name" value="HADHALOGNASE"/>
</dbReference>
<name>L1JGQ3_GUITC</name>
<gene>
    <name evidence="2" type="ORF">GUITHDRAFT_60262</name>
</gene>
<sequence>KAVIFDLGGVLLQSPFHEIEAFERDAGVPVGSIFGNAAKLGESGAYFRLERGEVTLEQFLPLFQQELESGGIHLQRDVSELFVRIERALFPVRQDMIQVIRSLKAEGIKTAALTNNWKRDNGDTFTHALGDLQNLFDVIVESALVGIRKPDAMIFQLALERLKLKDSGEVVFLDDMGPNLKGASTVGMKTIKVEVEYMQAIRELEIL</sequence>
<dbReference type="Gene3D" id="3.40.50.1000">
    <property type="entry name" value="HAD superfamily/HAD-like"/>
    <property type="match status" value="1"/>
</dbReference>
<evidence type="ECO:0000313" key="2">
    <source>
        <dbReference type="EMBL" id="EKX47686.1"/>
    </source>
</evidence>